<dbReference type="PANTHER" id="PTHR30383:SF24">
    <property type="entry name" value="THIOESTERASE 1_PROTEASE 1_LYSOPHOSPHOLIPASE L1"/>
    <property type="match status" value="1"/>
</dbReference>
<organism evidence="2 3">
    <name type="scientific">Pseudobdellovibrio exovorus JSS</name>
    <dbReference type="NCBI Taxonomy" id="1184267"/>
    <lineage>
        <taxon>Bacteria</taxon>
        <taxon>Pseudomonadati</taxon>
        <taxon>Bdellovibrionota</taxon>
        <taxon>Bdellovibrionia</taxon>
        <taxon>Bdellovibrionales</taxon>
        <taxon>Pseudobdellovibrionaceae</taxon>
        <taxon>Pseudobdellovibrio</taxon>
    </lineage>
</organism>
<dbReference type="Gene3D" id="3.40.50.1110">
    <property type="entry name" value="SGNH hydrolase"/>
    <property type="match status" value="1"/>
</dbReference>
<dbReference type="Pfam" id="PF13472">
    <property type="entry name" value="Lipase_GDSL_2"/>
    <property type="match status" value="1"/>
</dbReference>
<proteinExistence type="predicted"/>
<gene>
    <name evidence="2" type="ORF">A11Q_2180</name>
</gene>
<feature type="domain" description="SGNH hydrolase-type esterase" evidence="1">
    <location>
        <begin position="39"/>
        <end position="200"/>
    </location>
</feature>
<dbReference type="InterPro" id="IPR036514">
    <property type="entry name" value="SGNH_hydro_sf"/>
</dbReference>
<keyword evidence="3" id="KW-1185">Reference proteome</keyword>
<name>M4VED3_9BACT</name>
<keyword evidence="2" id="KW-0378">Hydrolase</keyword>
<accession>M4VED3</accession>
<dbReference type="eggNOG" id="COG2755">
    <property type="taxonomic scope" value="Bacteria"/>
</dbReference>
<dbReference type="KEGG" id="bex:A11Q_2180"/>
<evidence type="ECO:0000313" key="2">
    <source>
        <dbReference type="EMBL" id="AGH96396.1"/>
    </source>
</evidence>
<dbReference type="InterPro" id="IPR051532">
    <property type="entry name" value="Ester_Hydrolysis_Enzymes"/>
</dbReference>
<protein>
    <submittedName>
        <fullName evidence="2">Lipase/acylhydrolase domain-containing protein</fullName>
    </submittedName>
</protein>
<evidence type="ECO:0000259" key="1">
    <source>
        <dbReference type="Pfam" id="PF13472"/>
    </source>
</evidence>
<dbReference type="RefSeq" id="WP_015470886.1">
    <property type="nucleotide sequence ID" value="NC_020813.1"/>
</dbReference>
<reference evidence="2 3" key="1">
    <citation type="journal article" date="2013" name="ISME J.">
        <title>By their genes ye shall know them: genomic signatures of predatory bacteria.</title>
        <authorList>
            <person name="Pasternak Z."/>
            <person name="Pietrokovski S."/>
            <person name="Rotem O."/>
            <person name="Gophna U."/>
            <person name="Lurie-Weinberger M.N."/>
            <person name="Jurkevitch E."/>
        </authorList>
    </citation>
    <scope>NUCLEOTIDE SEQUENCE [LARGE SCALE GENOMIC DNA]</scope>
    <source>
        <strain evidence="2 3">JSS</strain>
    </source>
</reference>
<dbReference type="HOGENOM" id="CLU_051180_1_0_7"/>
<dbReference type="OrthoDB" id="5292456at2"/>
<dbReference type="PATRIC" id="fig|1184267.3.peg.2207"/>
<dbReference type="PANTHER" id="PTHR30383">
    <property type="entry name" value="THIOESTERASE 1/PROTEASE 1/LYSOPHOSPHOLIPASE L1"/>
    <property type="match status" value="1"/>
</dbReference>
<dbReference type="STRING" id="1184267.A11Q_2180"/>
<sequence>MLRILFFYRRDKFLTPLKISLFLFLILQSSVGLAKKLIFLGDSLTEGYGVAQEASFPQIIQKKFKEDKSEWQITASGSSGSTSASTLSRLKWINREKPDVVFILMGSNDGLRGLKVEETEKNLSVALDWAAEQKIKIILGQLHVPPNYGKNYDTQFAAIFPKLAKKHKVLLAPFLLNDVAGQAKLNQPDGIHPNEKGHQIIADNIYKFLKKELPRLK</sequence>
<evidence type="ECO:0000313" key="3">
    <source>
        <dbReference type="Proteomes" id="UP000012040"/>
    </source>
</evidence>
<dbReference type="AlphaFoldDB" id="M4VED3"/>
<dbReference type="GO" id="GO:0004622">
    <property type="term" value="F:phosphatidylcholine lysophospholipase activity"/>
    <property type="evidence" value="ECO:0007669"/>
    <property type="project" value="TreeGrafter"/>
</dbReference>
<dbReference type="SUPFAM" id="SSF52266">
    <property type="entry name" value="SGNH hydrolase"/>
    <property type="match status" value="1"/>
</dbReference>
<dbReference type="CDD" id="cd01822">
    <property type="entry name" value="Lysophospholipase_L1_like"/>
    <property type="match status" value="1"/>
</dbReference>
<dbReference type="Proteomes" id="UP000012040">
    <property type="component" value="Chromosome"/>
</dbReference>
<dbReference type="InterPro" id="IPR013830">
    <property type="entry name" value="SGNH_hydro"/>
</dbReference>
<dbReference type="EMBL" id="CP003537">
    <property type="protein sequence ID" value="AGH96396.1"/>
    <property type="molecule type" value="Genomic_DNA"/>
</dbReference>